<evidence type="ECO:0000256" key="4">
    <source>
        <dbReference type="RuleBase" id="RU003479"/>
    </source>
</evidence>
<dbReference type="SMART" id="SM00883">
    <property type="entry name" value="Cpn10"/>
    <property type="match status" value="1"/>
</dbReference>
<dbReference type="GO" id="GO:0005524">
    <property type="term" value="F:ATP binding"/>
    <property type="evidence" value="ECO:0007669"/>
    <property type="project" value="InterPro"/>
</dbReference>
<dbReference type="GO" id="GO:0046872">
    <property type="term" value="F:metal ion binding"/>
    <property type="evidence" value="ECO:0007669"/>
    <property type="project" value="TreeGrafter"/>
</dbReference>
<dbReference type="GO" id="GO:0051082">
    <property type="term" value="F:unfolded protein binding"/>
    <property type="evidence" value="ECO:0007669"/>
    <property type="project" value="TreeGrafter"/>
</dbReference>
<dbReference type="PRINTS" id="PR00297">
    <property type="entry name" value="CHAPERONIN10"/>
</dbReference>
<dbReference type="SUPFAM" id="SSF50129">
    <property type="entry name" value="GroES-like"/>
    <property type="match status" value="1"/>
</dbReference>
<dbReference type="InterPro" id="IPR020818">
    <property type="entry name" value="Chaperonin_GroES"/>
</dbReference>
<dbReference type="GO" id="GO:0051087">
    <property type="term" value="F:protein-folding chaperone binding"/>
    <property type="evidence" value="ECO:0007669"/>
    <property type="project" value="TreeGrafter"/>
</dbReference>
<name>A0A9P8NY81_9ASCO</name>
<dbReference type="AlphaFoldDB" id="A0A9P8NY81"/>
<dbReference type="FunFam" id="2.30.33.40:FF:000002">
    <property type="entry name" value="10 kDa chaperonin, mitochondrial"/>
    <property type="match status" value="1"/>
</dbReference>
<dbReference type="GO" id="GO:0005759">
    <property type="term" value="C:mitochondrial matrix"/>
    <property type="evidence" value="ECO:0007669"/>
    <property type="project" value="TreeGrafter"/>
</dbReference>
<sequence length="100" mass="10794">MVPMASFELEFNTVLVQRIKPAQKTASGIYIPEKNQEKLNIANVIAVGPGIQNAQGDLVKLSVNAGDKVIIPAFGGSNVKVGEEEYLILRDSDLLAKVEE</sequence>
<protein>
    <recommendedName>
        <fullName evidence="7">10 kDa chaperonin</fullName>
    </recommendedName>
</protein>
<evidence type="ECO:0000256" key="2">
    <source>
        <dbReference type="ARBA" id="ARBA00023186"/>
    </source>
</evidence>
<dbReference type="Pfam" id="PF00166">
    <property type="entry name" value="Cpn10"/>
    <property type="match status" value="1"/>
</dbReference>
<evidence type="ECO:0000313" key="5">
    <source>
        <dbReference type="EMBL" id="KAH3661757.1"/>
    </source>
</evidence>
<dbReference type="GeneID" id="70237899"/>
<dbReference type="InterPro" id="IPR037124">
    <property type="entry name" value="Chaperonin_GroES_sf"/>
</dbReference>
<dbReference type="GO" id="GO:0044183">
    <property type="term" value="F:protein folding chaperone"/>
    <property type="evidence" value="ECO:0007669"/>
    <property type="project" value="InterPro"/>
</dbReference>
<evidence type="ECO:0000313" key="6">
    <source>
        <dbReference type="Proteomes" id="UP000769157"/>
    </source>
</evidence>
<dbReference type="Proteomes" id="UP000769157">
    <property type="component" value="Unassembled WGS sequence"/>
</dbReference>
<accession>A0A9P8NY81</accession>
<evidence type="ECO:0008006" key="7">
    <source>
        <dbReference type="Google" id="ProtNLM"/>
    </source>
</evidence>
<dbReference type="InterPro" id="IPR011032">
    <property type="entry name" value="GroES-like_sf"/>
</dbReference>
<comment type="similarity">
    <text evidence="1 4">Belongs to the GroES chaperonin family.</text>
</comment>
<keyword evidence="6" id="KW-1185">Reference proteome</keyword>
<organism evidence="5 6">
    <name type="scientific">Ogataea philodendri</name>
    <dbReference type="NCBI Taxonomy" id="1378263"/>
    <lineage>
        <taxon>Eukaryota</taxon>
        <taxon>Fungi</taxon>
        <taxon>Dikarya</taxon>
        <taxon>Ascomycota</taxon>
        <taxon>Saccharomycotina</taxon>
        <taxon>Pichiomycetes</taxon>
        <taxon>Pichiales</taxon>
        <taxon>Pichiaceae</taxon>
        <taxon>Ogataea</taxon>
    </lineage>
</organism>
<dbReference type="OrthoDB" id="184876at2759"/>
<dbReference type="Gene3D" id="2.30.33.40">
    <property type="entry name" value="GroES chaperonin"/>
    <property type="match status" value="1"/>
</dbReference>
<proteinExistence type="inferred from homology"/>
<dbReference type="CDD" id="cd00320">
    <property type="entry name" value="cpn10"/>
    <property type="match status" value="1"/>
</dbReference>
<evidence type="ECO:0000256" key="3">
    <source>
        <dbReference type="ARBA" id="ARBA00056825"/>
    </source>
</evidence>
<comment type="caution">
    <text evidence="5">The sequence shown here is derived from an EMBL/GenBank/DDBJ whole genome shotgun (WGS) entry which is preliminary data.</text>
</comment>
<reference evidence="5" key="1">
    <citation type="journal article" date="2021" name="Open Biol.">
        <title>Shared evolutionary footprints suggest mitochondrial oxidative damage underlies multiple complex I losses in fungi.</title>
        <authorList>
            <person name="Schikora-Tamarit M.A."/>
            <person name="Marcet-Houben M."/>
            <person name="Nosek J."/>
            <person name="Gabaldon T."/>
        </authorList>
    </citation>
    <scope>NUCLEOTIDE SEQUENCE</scope>
    <source>
        <strain evidence="5">CBS6075</strain>
    </source>
</reference>
<dbReference type="PANTHER" id="PTHR10772">
    <property type="entry name" value="10 KDA HEAT SHOCK PROTEIN"/>
    <property type="match status" value="1"/>
</dbReference>
<reference evidence="5" key="2">
    <citation type="submission" date="2021-01" db="EMBL/GenBank/DDBJ databases">
        <authorList>
            <person name="Schikora-Tamarit M.A."/>
        </authorList>
    </citation>
    <scope>NUCLEOTIDE SEQUENCE</scope>
    <source>
        <strain evidence="5">CBS6075</strain>
    </source>
</reference>
<comment type="function">
    <text evidence="3">Eukaryotic CPN10 homolog which is essential for mitochondrial protein biogenesis, together with CPN60. Binds to CPN60 in the presence of Mg-ATP and suppresses the ATPase activity of the latter.</text>
</comment>
<dbReference type="PANTHER" id="PTHR10772:SF0">
    <property type="entry name" value="10 KDA HEAT SHOCK PROTEIN, MITOCHONDRIAL"/>
    <property type="match status" value="1"/>
</dbReference>
<dbReference type="RefSeq" id="XP_046058861.1">
    <property type="nucleotide sequence ID" value="XM_046207170.1"/>
</dbReference>
<keyword evidence="2 4" id="KW-0143">Chaperone</keyword>
<evidence type="ECO:0000256" key="1">
    <source>
        <dbReference type="ARBA" id="ARBA00006975"/>
    </source>
</evidence>
<dbReference type="EMBL" id="JAEUBE010000414">
    <property type="protein sequence ID" value="KAH3661757.1"/>
    <property type="molecule type" value="Genomic_DNA"/>
</dbReference>
<gene>
    <name evidence="5" type="ORF">OGAPHI_005935</name>
</gene>